<keyword evidence="4 10" id="KW-0548">Nucleotidyltransferase</keyword>
<dbReference type="Gene3D" id="3.40.50.300">
    <property type="entry name" value="P-loop containing nucleotide triphosphate hydrolases"/>
    <property type="match status" value="1"/>
</dbReference>
<dbReference type="InterPro" id="IPR027417">
    <property type="entry name" value="P-loop_NTPase"/>
</dbReference>
<keyword evidence="3 10" id="KW-0808">Transferase</keyword>
<comment type="caution">
    <text evidence="10">The sequence shown here is derived from an EMBL/GenBank/DDBJ whole genome shotgun (WGS) entry which is preliminary data.</text>
</comment>
<evidence type="ECO:0000313" key="11">
    <source>
        <dbReference type="Proteomes" id="UP001139409"/>
    </source>
</evidence>
<dbReference type="SUPFAM" id="SSF52540">
    <property type="entry name" value="P-loop containing nucleoside triphosphate hydrolases"/>
    <property type="match status" value="1"/>
</dbReference>
<dbReference type="InterPro" id="IPR010372">
    <property type="entry name" value="DNA_pol3_delta_N"/>
</dbReference>
<dbReference type="GO" id="GO:0006261">
    <property type="term" value="P:DNA-templated DNA replication"/>
    <property type="evidence" value="ECO:0007669"/>
    <property type="project" value="TreeGrafter"/>
</dbReference>
<evidence type="ECO:0000256" key="6">
    <source>
        <dbReference type="ARBA" id="ARBA00022932"/>
    </source>
</evidence>
<organism evidence="10 11">
    <name type="scientific">Fulvivirga sedimenti</name>
    <dbReference type="NCBI Taxonomy" id="2879465"/>
    <lineage>
        <taxon>Bacteria</taxon>
        <taxon>Pseudomonadati</taxon>
        <taxon>Bacteroidota</taxon>
        <taxon>Cytophagia</taxon>
        <taxon>Cytophagales</taxon>
        <taxon>Fulvivirgaceae</taxon>
        <taxon>Fulvivirga</taxon>
    </lineage>
</organism>
<dbReference type="Gene3D" id="1.20.272.10">
    <property type="match status" value="1"/>
</dbReference>
<gene>
    <name evidence="10" type="primary">holA</name>
    <name evidence="10" type="ORF">LDX50_00540</name>
</gene>
<dbReference type="EC" id="2.7.7.7" evidence="1"/>
<dbReference type="PANTHER" id="PTHR34388">
    <property type="entry name" value="DNA POLYMERASE III SUBUNIT DELTA"/>
    <property type="match status" value="1"/>
</dbReference>
<evidence type="ECO:0000256" key="8">
    <source>
        <dbReference type="ARBA" id="ARBA00049244"/>
    </source>
</evidence>
<dbReference type="Pfam" id="PF06144">
    <property type="entry name" value="DNA_pol3_delta"/>
    <property type="match status" value="1"/>
</dbReference>
<evidence type="ECO:0000256" key="2">
    <source>
        <dbReference type="ARBA" id="ARBA00017703"/>
    </source>
</evidence>
<dbReference type="RefSeq" id="WP_225696451.1">
    <property type="nucleotide sequence ID" value="NZ_JAIXNE010000001.1"/>
</dbReference>
<accession>A0A9X1HMJ2</accession>
<feature type="domain" description="DNA polymerase III delta N-terminal" evidence="9">
    <location>
        <begin position="20"/>
        <end position="139"/>
    </location>
</feature>
<evidence type="ECO:0000259" key="9">
    <source>
        <dbReference type="Pfam" id="PF06144"/>
    </source>
</evidence>
<sequence length="338" mass="38725">MNDATQILNDLKKGSYSPVYFLQGDEPYYIDLISRFIEVNVIPKEQQGFNLTILYGNDVTVSDVLNNARRYPMMAERQVVLVKEAQNISDLNRENGQDQLIHYLEHPVPSTVLVFCHKNKTLDGRKALAKVMKKKSAFLDSKKIYDNQVPAWIEQYVTQRGFRVSPAARMMLSESIGNNLERLTNEIEKILINYIDPVEIDVDMVDKYVGISKEYNAFALQDAILKKDIVKAFKIVAYFAANTRQNPVIPTIAVLYSLFSKLLVVHAQIRRKEKVDLGSYGVRGYFLRDYQEAAQRYSVNQVVRNLHFIRMADLHCKGVGSQTSDGEELKELVAKLLY</sequence>
<evidence type="ECO:0000256" key="4">
    <source>
        <dbReference type="ARBA" id="ARBA00022695"/>
    </source>
</evidence>
<evidence type="ECO:0000313" key="10">
    <source>
        <dbReference type="EMBL" id="MCA6073332.1"/>
    </source>
</evidence>
<evidence type="ECO:0000256" key="7">
    <source>
        <dbReference type="ARBA" id="ARBA00034754"/>
    </source>
</evidence>
<dbReference type="InterPro" id="IPR005790">
    <property type="entry name" value="DNA_polIII_delta"/>
</dbReference>
<dbReference type="Gene3D" id="1.10.8.60">
    <property type="match status" value="1"/>
</dbReference>
<reference evidence="10" key="1">
    <citation type="submission" date="2021-09" db="EMBL/GenBank/DDBJ databases">
        <title>Fulvivirga sp. isolated from coastal sediment.</title>
        <authorList>
            <person name="Yu H."/>
        </authorList>
    </citation>
    <scope>NUCLEOTIDE SEQUENCE</scope>
    <source>
        <strain evidence="10">1062</strain>
    </source>
</reference>
<proteinExistence type="inferred from homology"/>
<dbReference type="GO" id="GO:0003677">
    <property type="term" value="F:DNA binding"/>
    <property type="evidence" value="ECO:0007669"/>
    <property type="project" value="InterPro"/>
</dbReference>
<dbReference type="SUPFAM" id="SSF48019">
    <property type="entry name" value="post-AAA+ oligomerization domain-like"/>
    <property type="match status" value="1"/>
</dbReference>
<evidence type="ECO:0000256" key="5">
    <source>
        <dbReference type="ARBA" id="ARBA00022705"/>
    </source>
</evidence>
<dbReference type="EMBL" id="JAIXNE010000001">
    <property type="protein sequence ID" value="MCA6073332.1"/>
    <property type="molecule type" value="Genomic_DNA"/>
</dbReference>
<comment type="catalytic activity">
    <reaction evidence="8">
        <text>DNA(n) + a 2'-deoxyribonucleoside 5'-triphosphate = DNA(n+1) + diphosphate</text>
        <dbReference type="Rhea" id="RHEA:22508"/>
        <dbReference type="Rhea" id="RHEA-COMP:17339"/>
        <dbReference type="Rhea" id="RHEA-COMP:17340"/>
        <dbReference type="ChEBI" id="CHEBI:33019"/>
        <dbReference type="ChEBI" id="CHEBI:61560"/>
        <dbReference type="ChEBI" id="CHEBI:173112"/>
        <dbReference type="EC" id="2.7.7.7"/>
    </reaction>
</comment>
<dbReference type="GO" id="GO:0009360">
    <property type="term" value="C:DNA polymerase III complex"/>
    <property type="evidence" value="ECO:0007669"/>
    <property type="project" value="InterPro"/>
</dbReference>
<keyword evidence="11" id="KW-1185">Reference proteome</keyword>
<keyword evidence="5" id="KW-0235">DNA replication</keyword>
<dbReference type="AlphaFoldDB" id="A0A9X1HMJ2"/>
<dbReference type="Proteomes" id="UP001139409">
    <property type="component" value="Unassembled WGS sequence"/>
</dbReference>
<evidence type="ECO:0000256" key="1">
    <source>
        <dbReference type="ARBA" id="ARBA00012417"/>
    </source>
</evidence>
<evidence type="ECO:0000256" key="3">
    <source>
        <dbReference type="ARBA" id="ARBA00022679"/>
    </source>
</evidence>
<dbReference type="PANTHER" id="PTHR34388:SF1">
    <property type="entry name" value="DNA POLYMERASE III SUBUNIT DELTA"/>
    <property type="match status" value="1"/>
</dbReference>
<protein>
    <recommendedName>
        <fullName evidence="2">DNA polymerase III subunit delta</fullName>
        <ecNumber evidence="1">2.7.7.7</ecNumber>
    </recommendedName>
</protein>
<dbReference type="InterPro" id="IPR008921">
    <property type="entry name" value="DNA_pol3_clamp-load_cplx_C"/>
</dbReference>
<keyword evidence="6" id="KW-0239">DNA-directed DNA polymerase</keyword>
<comment type="similarity">
    <text evidence="7">Belongs to the DNA polymerase HolA subunit family.</text>
</comment>
<dbReference type="NCBIfam" id="TIGR01128">
    <property type="entry name" value="holA"/>
    <property type="match status" value="1"/>
</dbReference>
<dbReference type="GO" id="GO:0003887">
    <property type="term" value="F:DNA-directed DNA polymerase activity"/>
    <property type="evidence" value="ECO:0007669"/>
    <property type="project" value="UniProtKB-KW"/>
</dbReference>
<name>A0A9X1HMJ2_9BACT</name>